<feature type="coiled-coil region" evidence="1">
    <location>
        <begin position="195"/>
        <end position="225"/>
    </location>
</feature>
<dbReference type="RefSeq" id="WP_176763179.1">
    <property type="nucleotide sequence ID" value="NZ_FMZL01000031.1"/>
</dbReference>
<keyword evidence="1" id="KW-0175">Coiled coil</keyword>
<dbReference type="Proteomes" id="UP000198528">
    <property type="component" value="Unassembled WGS sequence"/>
</dbReference>
<feature type="coiled-coil region" evidence="1">
    <location>
        <begin position="415"/>
        <end position="442"/>
    </location>
</feature>
<sequence>METGSGCGHRGADCKAYVLDAFIDGEGGYTTVAVAVALLMSIALTFGVAAAQWSHARAADVQEVADAAAMSGENCVAAFSTVAQVLDACVLSMGLLGTIVYGAGMIVAAIPVLQHGAPKILEVGRRILECRKKFAKSASQGLERLEKALPALIVANSASTVSANSSGSLSYAGLAVPYPQESKSDFSHLQDEVDGKEMEKAAEELREASARKKEAIDRANAAKEKGWHADNVGTCMRERAQSLAKLTEGQNPMYPSPSAWKFDFARRRAVNYYVARATSNVIDAGSADELQRSCARGVFYRYAAEELSNARCEEGEVVDIQLPELPHTTRMVMETELYSTAIWPCTSEETGTTLHCSLECPGATGPFAGNASLADIDSGSVAYCETCRMNAVAMGNVADASTNINNGFEHYWRIVVEASKDYQRAKEDEKKAEEDMKKAAEKSGSAFERALNMLAVERPRLCPPGAYGCIGFVVRGAAELPRGLSSTFLKSGALPAGVAISGAALAPDDDTDGHNVLASVFDGLERSGRTLFSGLLDGIGDLWGSLLVGYGSAYGSVSQAANKFFDDIGGVFGEKVASWMRRKVKDVVSKAGFKPSDMRLRKPVLTNTQHILDRAGVTKTAEVRSFIQSLPHDQRGIIKTCRSKLVSLMGENGKVTIAEIPIPGMEGTSIPLTIDLSTLAEAIP</sequence>
<evidence type="ECO:0000256" key="2">
    <source>
        <dbReference type="SAM" id="Phobius"/>
    </source>
</evidence>
<evidence type="ECO:0000256" key="1">
    <source>
        <dbReference type="SAM" id="Coils"/>
    </source>
</evidence>
<feature type="transmembrane region" description="Helical" evidence="2">
    <location>
        <begin position="88"/>
        <end position="113"/>
    </location>
</feature>
<keyword evidence="2" id="KW-1133">Transmembrane helix</keyword>
<evidence type="ECO:0000313" key="4">
    <source>
        <dbReference type="Proteomes" id="UP000198528"/>
    </source>
</evidence>
<protein>
    <submittedName>
        <fullName evidence="3">Uncharacterized protein</fullName>
    </submittedName>
</protein>
<gene>
    <name evidence="3" type="ORF">SAMN04487824_13110</name>
</gene>
<name>A0A1G6NAK3_9ACTN</name>
<evidence type="ECO:0000313" key="3">
    <source>
        <dbReference type="EMBL" id="SDC64417.1"/>
    </source>
</evidence>
<keyword evidence="4" id="KW-1185">Reference proteome</keyword>
<organism evidence="3 4">
    <name type="scientific">Parafannyhessea umbonata</name>
    <dbReference type="NCBI Taxonomy" id="604330"/>
    <lineage>
        <taxon>Bacteria</taxon>
        <taxon>Bacillati</taxon>
        <taxon>Actinomycetota</taxon>
        <taxon>Coriobacteriia</taxon>
        <taxon>Coriobacteriales</taxon>
        <taxon>Atopobiaceae</taxon>
        <taxon>Parafannyhessea</taxon>
    </lineage>
</organism>
<accession>A0A1G6NAK3</accession>
<keyword evidence="2" id="KW-0812">Transmembrane</keyword>
<feature type="transmembrane region" description="Helical" evidence="2">
    <location>
        <begin position="29"/>
        <end position="51"/>
    </location>
</feature>
<keyword evidence="2" id="KW-0472">Membrane</keyword>
<proteinExistence type="predicted"/>
<dbReference type="EMBL" id="FMZL01000031">
    <property type="protein sequence ID" value="SDC64417.1"/>
    <property type="molecule type" value="Genomic_DNA"/>
</dbReference>
<dbReference type="AlphaFoldDB" id="A0A1G6NAK3"/>
<reference evidence="4" key="1">
    <citation type="submission" date="2016-10" db="EMBL/GenBank/DDBJ databases">
        <authorList>
            <person name="Varghese N."/>
            <person name="Submissions S."/>
        </authorList>
    </citation>
    <scope>NUCLEOTIDE SEQUENCE [LARGE SCALE GENOMIC DNA]</scope>
    <source>
        <strain evidence="4">DSM 22619</strain>
    </source>
</reference>
<dbReference type="STRING" id="604330.SAMN04489857_0371"/>